<gene>
    <name evidence="1" type="ORF">BYL167_LOCUS68034</name>
</gene>
<dbReference type="EMBL" id="CAJOBH010246933">
    <property type="protein sequence ID" value="CAF5127773.1"/>
    <property type="molecule type" value="Genomic_DNA"/>
</dbReference>
<accession>A0A8S3FP16</accession>
<evidence type="ECO:0000313" key="2">
    <source>
        <dbReference type="Proteomes" id="UP000681967"/>
    </source>
</evidence>
<feature type="non-terminal residue" evidence="1">
    <location>
        <position position="1"/>
    </location>
</feature>
<reference evidence="1" key="1">
    <citation type="submission" date="2021-02" db="EMBL/GenBank/DDBJ databases">
        <authorList>
            <person name="Nowell W R."/>
        </authorList>
    </citation>
    <scope>NUCLEOTIDE SEQUENCE</scope>
</reference>
<organism evidence="1 2">
    <name type="scientific">Rotaria magnacalcarata</name>
    <dbReference type="NCBI Taxonomy" id="392030"/>
    <lineage>
        <taxon>Eukaryota</taxon>
        <taxon>Metazoa</taxon>
        <taxon>Spiralia</taxon>
        <taxon>Gnathifera</taxon>
        <taxon>Rotifera</taxon>
        <taxon>Eurotatoria</taxon>
        <taxon>Bdelloidea</taxon>
        <taxon>Philodinida</taxon>
        <taxon>Philodinidae</taxon>
        <taxon>Rotaria</taxon>
    </lineage>
</organism>
<protein>
    <submittedName>
        <fullName evidence="1">Uncharacterized protein</fullName>
    </submittedName>
</protein>
<sequence length="50" mass="6048">PQNLTRLLYDLLLSIMKYVQTYCQAFFIPYEVEIYDDENKSIDIQTLKTR</sequence>
<dbReference type="Proteomes" id="UP000681967">
    <property type="component" value="Unassembled WGS sequence"/>
</dbReference>
<comment type="caution">
    <text evidence="1">The sequence shown here is derived from an EMBL/GenBank/DDBJ whole genome shotgun (WGS) entry which is preliminary data.</text>
</comment>
<dbReference type="AlphaFoldDB" id="A0A8S3FP16"/>
<feature type="non-terminal residue" evidence="1">
    <location>
        <position position="50"/>
    </location>
</feature>
<name>A0A8S3FP16_9BILA</name>
<evidence type="ECO:0000313" key="1">
    <source>
        <dbReference type="EMBL" id="CAF5127773.1"/>
    </source>
</evidence>
<proteinExistence type="predicted"/>